<reference evidence="1" key="1">
    <citation type="submission" date="2020-01" db="EMBL/GenBank/DDBJ databases">
        <authorList>
            <person name="Meier V. D."/>
            <person name="Meier V D."/>
        </authorList>
    </citation>
    <scope>NUCLEOTIDE SEQUENCE</scope>
    <source>
        <strain evidence="1">HLG_WM_MAG_07</strain>
    </source>
</reference>
<dbReference type="EMBL" id="CACVAY010000103">
    <property type="protein sequence ID" value="CAA6821033.1"/>
    <property type="molecule type" value="Genomic_DNA"/>
</dbReference>
<sequence>MKKSLKTVFYILSMTFFFNVSHAGKIEIYMIKSLTEKGLFIYEDPTIHSAKIVKIPAKAKWIIKRSKKRLYSKQYWRKITWNKKTGWVKANELILDPKATRNAKKDKRCLNSHVRPASCSR</sequence>
<gene>
    <name evidence="1" type="ORF">HELGO_WM6010</name>
</gene>
<proteinExistence type="predicted"/>
<name>A0A6S6TXH8_9GAMM</name>
<dbReference type="AlphaFoldDB" id="A0A6S6TXH8"/>
<protein>
    <recommendedName>
        <fullName evidence="2">SH3b domain-containing protein</fullName>
    </recommendedName>
</protein>
<organism evidence="1">
    <name type="scientific">uncultured Thiotrichaceae bacterium</name>
    <dbReference type="NCBI Taxonomy" id="298394"/>
    <lineage>
        <taxon>Bacteria</taxon>
        <taxon>Pseudomonadati</taxon>
        <taxon>Pseudomonadota</taxon>
        <taxon>Gammaproteobacteria</taxon>
        <taxon>Thiotrichales</taxon>
        <taxon>Thiotrichaceae</taxon>
        <taxon>environmental samples</taxon>
    </lineage>
</organism>
<evidence type="ECO:0000313" key="1">
    <source>
        <dbReference type="EMBL" id="CAA6821033.1"/>
    </source>
</evidence>
<evidence type="ECO:0008006" key="2">
    <source>
        <dbReference type="Google" id="ProtNLM"/>
    </source>
</evidence>
<accession>A0A6S6TXH8</accession>